<gene>
    <name evidence="3" type="ORF">AAE3_LOCUS11694</name>
</gene>
<keyword evidence="1" id="KW-0677">Repeat</keyword>
<name>A0A8S0WS28_CYCAE</name>
<dbReference type="OrthoDB" id="3014077at2759"/>
<dbReference type="InterPro" id="IPR056884">
    <property type="entry name" value="NPHP3-like_N"/>
</dbReference>
<sequence length="723" mass="81446">MAEFFRGSYNNHIQNSTFNVHTTTHNHHPTEESQGFKILKKAVAPNAFHDSDDRFDPPKCHENTRVAIVNKIIQWVKGETETDSFVLWMSGPAGAGKTAIARKIAEICEAHGLLLASFLFFRPDSRRNTIKPLVANIAYCASRVVPGVRPAIEAIIDTDPHIFSSSLETQLRKLVFEPLRLLYERGQFPPPLIVIDGLDECLDQDSQDNVIQVLSSSMPKYQLPLKFLIVSRPETHIKFSIKVSGQKTRISHLELNDDFCPDDDIRLFLTEKFEEIRTCHPLAPRNSSVWPSEEQMDTLVCKASGQFIYASLLVRFVNFARDSPTRSLDIVLELRPPVHRDLPFAELDALYAFILSGAGPGIDQILKILGVHIALGVDRDRLGKNNIREIRVIEAVLGLEPGDVRVALIGLSSLLDVRYSRLLHGDYQIVFHHSSLQDFLFNRLRAKDYYIDIQPMHQAVAQWPLRTFTLENLSQPAQHIAGCIELAGHLKQLSHSQLIELRRDLEDFSFGPYLENSIEIVAHKIRMNPTSIGEMVQACACMFFDGLQELKQAELHQHHSEQYLSFVVSQIDGRRCPEAFHLMSAVCVDPSAVWRNLCGRLFAFDAWDVSWDVRNHQFLRYPDSKYKDMRAKAGPLAKLYGAAAEMNSEVSLPSRLSRILGGEVQTNTLALETTHTGWFCQTKIQTHTGSITMAVDMLIAPDDSPTTPDIADVGGTNNVHMDS</sequence>
<organism evidence="3 4">
    <name type="scientific">Cyclocybe aegerita</name>
    <name type="common">Black poplar mushroom</name>
    <name type="synonym">Agrocybe aegerita</name>
    <dbReference type="NCBI Taxonomy" id="1973307"/>
    <lineage>
        <taxon>Eukaryota</taxon>
        <taxon>Fungi</taxon>
        <taxon>Dikarya</taxon>
        <taxon>Basidiomycota</taxon>
        <taxon>Agaricomycotina</taxon>
        <taxon>Agaricomycetes</taxon>
        <taxon>Agaricomycetidae</taxon>
        <taxon>Agaricales</taxon>
        <taxon>Agaricineae</taxon>
        <taxon>Bolbitiaceae</taxon>
        <taxon>Cyclocybe</taxon>
    </lineage>
</organism>
<evidence type="ECO:0000256" key="1">
    <source>
        <dbReference type="ARBA" id="ARBA00022737"/>
    </source>
</evidence>
<evidence type="ECO:0000259" key="2">
    <source>
        <dbReference type="Pfam" id="PF24883"/>
    </source>
</evidence>
<feature type="domain" description="Nephrocystin 3-like N-terminal" evidence="2">
    <location>
        <begin position="72"/>
        <end position="232"/>
    </location>
</feature>
<protein>
    <recommendedName>
        <fullName evidence="2">Nephrocystin 3-like N-terminal domain-containing protein</fullName>
    </recommendedName>
</protein>
<keyword evidence="4" id="KW-1185">Reference proteome</keyword>
<dbReference type="SUPFAM" id="SSF52540">
    <property type="entry name" value="P-loop containing nucleoside triphosphate hydrolases"/>
    <property type="match status" value="1"/>
</dbReference>
<comment type="caution">
    <text evidence="3">The sequence shown here is derived from an EMBL/GenBank/DDBJ whole genome shotgun (WGS) entry which is preliminary data.</text>
</comment>
<dbReference type="Proteomes" id="UP000467700">
    <property type="component" value="Unassembled WGS sequence"/>
</dbReference>
<dbReference type="InterPro" id="IPR027417">
    <property type="entry name" value="P-loop_NTPase"/>
</dbReference>
<dbReference type="PANTHER" id="PTHR10039">
    <property type="entry name" value="AMELOGENIN"/>
    <property type="match status" value="1"/>
</dbReference>
<dbReference type="EMBL" id="CACVBS010000079">
    <property type="protein sequence ID" value="CAA7269437.1"/>
    <property type="molecule type" value="Genomic_DNA"/>
</dbReference>
<evidence type="ECO:0000313" key="4">
    <source>
        <dbReference type="Proteomes" id="UP000467700"/>
    </source>
</evidence>
<proteinExistence type="predicted"/>
<dbReference type="Pfam" id="PF24883">
    <property type="entry name" value="NPHP3_N"/>
    <property type="match status" value="1"/>
</dbReference>
<dbReference type="Gene3D" id="3.40.50.300">
    <property type="entry name" value="P-loop containing nucleotide triphosphate hydrolases"/>
    <property type="match status" value="1"/>
</dbReference>
<evidence type="ECO:0000313" key="3">
    <source>
        <dbReference type="EMBL" id="CAA7269437.1"/>
    </source>
</evidence>
<accession>A0A8S0WS28</accession>
<dbReference type="PANTHER" id="PTHR10039:SF17">
    <property type="entry name" value="FUNGAL STAND N-TERMINAL GOODBYE DOMAIN-CONTAINING PROTEIN-RELATED"/>
    <property type="match status" value="1"/>
</dbReference>
<dbReference type="AlphaFoldDB" id="A0A8S0WS28"/>
<reference evidence="3 4" key="1">
    <citation type="submission" date="2020-01" db="EMBL/GenBank/DDBJ databases">
        <authorList>
            <person name="Gupta K D."/>
        </authorList>
    </citation>
    <scope>NUCLEOTIDE SEQUENCE [LARGE SCALE GENOMIC DNA]</scope>
</reference>